<dbReference type="Gene3D" id="3.75.10.10">
    <property type="entry name" value="L-arginine/glycine Amidinotransferase, Chain A"/>
    <property type="match status" value="1"/>
</dbReference>
<sequence>MSNNYKSFAHSEFTSSGLPDFESSRPSVFPSSGLPSNFFFPAEWHLHEATWLSWPHKEASWPGKLNTIYPYYAHFVKELAKSEIVRINVADEKMKLFALKQLQKQDVDLNKVEFYFNETNDAWCRDHGPAFLINPDAEKHKKIIIDWGYNAWGNKYPPYDLDDVIPTKIAEQFGLPVFHPGIIMEGGSVEFNGAGTILTSTACLLNENRNPHLNQQQIEAYLYHYYGAKQVLWVEDGIVGDDTDGHIDDTVRFVNEDTVLTVIEENKNDENYELLQNNLKQLKQMRLINGKQLNIIELPMPDAVIYEDQRLPASYANFYICNKSVIVPTYRCSKDDVALKIIQEHFKDRNVVGIDSTEIIWGLGSFHCLSQQEPAV</sequence>
<dbReference type="PANTHER" id="PTHR31377:SF0">
    <property type="entry name" value="AGMATINE DEIMINASE-RELATED"/>
    <property type="match status" value="1"/>
</dbReference>
<gene>
    <name evidence="2" type="ORF">MKP09_09275</name>
</gene>
<evidence type="ECO:0000313" key="3">
    <source>
        <dbReference type="Proteomes" id="UP001202248"/>
    </source>
</evidence>
<name>A0ABS9SIE2_9BACT</name>
<proteinExistence type="predicted"/>
<dbReference type="Pfam" id="PF04371">
    <property type="entry name" value="PAD_porph"/>
    <property type="match status" value="1"/>
</dbReference>
<accession>A0ABS9SIE2</accession>
<dbReference type="RefSeq" id="WP_240827434.1">
    <property type="nucleotide sequence ID" value="NZ_JAKWBL010000001.1"/>
</dbReference>
<comment type="caution">
    <text evidence="2">The sequence shown here is derived from an EMBL/GenBank/DDBJ whole genome shotgun (WGS) entry which is preliminary data.</text>
</comment>
<dbReference type="SUPFAM" id="SSF55909">
    <property type="entry name" value="Pentein"/>
    <property type="match status" value="1"/>
</dbReference>
<evidence type="ECO:0000256" key="1">
    <source>
        <dbReference type="ARBA" id="ARBA00022801"/>
    </source>
</evidence>
<dbReference type="PANTHER" id="PTHR31377">
    <property type="entry name" value="AGMATINE DEIMINASE-RELATED"/>
    <property type="match status" value="1"/>
</dbReference>
<keyword evidence="3" id="KW-1185">Reference proteome</keyword>
<dbReference type="InterPro" id="IPR007466">
    <property type="entry name" value="Peptidyl-Arg-deiminase_porph"/>
</dbReference>
<evidence type="ECO:0000313" key="2">
    <source>
        <dbReference type="EMBL" id="MCH5598086.1"/>
    </source>
</evidence>
<dbReference type="Proteomes" id="UP001202248">
    <property type="component" value="Unassembled WGS sequence"/>
</dbReference>
<organism evidence="2 3">
    <name type="scientific">Niabella ginsengisoli</name>
    <dbReference type="NCBI Taxonomy" id="522298"/>
    <lineage>
        <taxon>Bacteria</taxon>
        <taxon>Pseudomonadati</taxon>
        <taxon>Bacteroidota</taxon>
        <taxon>Chitinophagia</taxon>
        <taxon>Chitinophagales</taxon>
        <taxon>Chitinophagaceae</taxon>
        <taxon>Niabella</taxon>
    </lineage>
</organism>
<keyword evidence="1" id="KW-0378">Hydrolase</keyword>
<dbReference type="EMBL" id="JAKWBL010000001">
    <property type="protein sequence ID" value="MCH5598086.1"/>
    <property type="molecule type" value="Genomic_DNA"/>
</dbReference>
<protein>
    <submittedName>
        <fullName evidence="2">Agmatine deiminase family protein</fullName>
    </submittedName>
</protein>
<reference evidence="2 3" key="1">
    <citation type="submission" date="2022-02" db="EMBL/GenBank/DDBJ databases">
        <authorList>
            <person name="Min J."/>
        </authorList>
    </citation>
    <scope>NUCLEOTIDE SEQUENCE [LARGE SCALE GENOMIC DNA]</scope>
    <source>
        <strain evidence="2 3">GR10-1</strain>
    </source>
</reference>